<organism evidence="9 10">
    <name type="scientific">Aspergillus brasiliensis</name>
    <dbReference type="NCBI Taxonomy" id="319629"/>
    <lineage>
        <taxon>Eukaryota</taxon>
        <taxon>Fungi</taxon>
        <taxon>Dikarya</taxon>
        <taxon>Ascomycota</taxon>
        <taxon>Pezizomycotina</taxon>
        <taxon>Eurotiomycetes</taxon>
        <taxon>Eurotiomycetidae</taxon>
        <taxon>Eurotiales</taxon>
        <taxon>Aspergillaceae</taxon>
        <taxon>Aspergillus</taxon>
        <taxon>Aspergillus subgen. Circumdati</taxon>
    </lineage>
</organism>
<dbReference type="Pfam" id="PF01544">
    <property type="entry name" value="CorA"/>
    <property type="match status" value="1"/>
</dbReference>
<dbReference type="GO" id="GO:0016020">
    <property type="term" value="C:membrane"/>
    <property type="evidence" value="ECO:0007669"/>
    <property type="project" value="UniProtKB-SubCell"/>
</dbReference>
<feature type="repeat" description="ANK" evidence="7">
    <location>
        <begin position="92"/>
        <end position="124"/>
    </location>
</feature>
<dbReference type="AlphaFoldDB" id="A0A9W5YWN8"/>
<keyword evidence="5 7" id="KW-0040">ANK repeat</keyword>
<dbReference type="InterPro" id="IPR002110">
    <property type="entry name" value="Ankyrin_rpt"/>
</dbReference>
<gene>
    <name evidence="9" type="ORF">AbraCBS73388_009779</name>
</gene>
<dbReference type="GO" id="GO:0046873">
    <property type="term" value="F:metal ion transmembrane transporter activity"/>
    <property type="evidence" value="ECO:0007669"/>
    <property type="project" value="InterPro"/>
</dbReference>
<evidence type="ECO:0000256" key="7">
    <source>
        <dbReference type="PROSITE-ProRule" id="PRU00023"/>
    </source>
</evidence>
<accession>A0A9W5YWN8</accession>
<dbReference type="GO" id="GO:0005737">
    <property type="term" value="C:cytoplasm"/>
    <property type="evidence" value="ECO:0007669"/>
    <property type="project" value="TreeGrafter"/>
</dbReference>
<comment type="caution">
    <text evidence="9">The sequence shown here is derived from an EMBL/GenBank/DDBJ whole genome shotgun (WGS) entry which is preliminary data.</text>
</comment>
<dbReference type="InterPro" id="IPR002523">
    <property type="entry name" value="MgTranspt_CorA/ZnTranspt_ZntB"/>
</dbReference>
<evidence type="ECO:0000256" key="2">
    <source>
        <dbReference type="ARBA" id="ARBA00022692"/>
    </source>
</evidence>
<dbReference type="InterPro" id="IPR050745">
    <property type="entry name" value="Multifunctional_regulatory"/>
</dbReference>
<dbReference type="GO" id="GO:0005634">
    <property type="term" value="C:nucleus"/>
    <property type="evidence" value="ECO:0007669"/>
    <property type="project" value="TreeGrafter"/>
</dbReference>
<dbReference type="InterPro" id="IPR036770">
    <property type="entry name" value="Ankyrin_rpt-contain_sf"/>
</dbReference>
<evidence type="ECO:0000256" key="3">
    <source>
        <dbReference type="ARBA" id="ARBA00022737"/>
    </source>
</evidence>
<dbReference type="Pfam" id="PF12796">
    <property type="entry name" value="Ank_2"/>
    <property type="match status" value="2"/>
</dbReference>
<reference evidence="9" key="1">
    <citation type="submission" date="2022-07" db="EMBL/GenBank/DDBJ databases">
        <title>Taxonomy of Aspergillus series Nigri: significant species reduction supported by multi-species coalescent approaches.</title>
        <authorList>
            <person name="Bian C."/>
            <person name="Kusuya Y."/>
            <person name="Sklenar F."/>
            <person name="D'hooge E."/>
            <person name="Yaguchi T."/>
            <person name="Takahashi H."/>
            <person name="Hubka V."/>
        </authorList>
    </citation>
    <scope>NUCLEOTIDE SEQUENCE</scope>
    <source>
        <strain evidence="9">CBS 733.88</strain>
    </source>
</reference>
<dbReference type="PROSITE" id="PS50297">
    <property type="entry name" value="ANK_REP_REGION"/>
    <property type="match status" value="3"/>
</dbReference>
<dbReference type="Pfam" id="PF00023">
    <property type="entry name" value="Ank"/>
    <property type="match status" value="1"/>
</dbReference>
<evidence type="ECO:0000313" key="9">
    <source>
        <dbReference type="EMBL" id="GKZ23412.1"/>
    </source>
</evidence>
<keyword evidence="6 8" id="KW-0472">Membrane</keyword>
<sequence>MEKSPAVTYLELDNDRIDQLMRAAHRGLLREVQSLLYGVSPNVQDQTGRTAFSWAASYDLSRAQCLEERNRFNDLLQYLLDRGANPNIEDHHGETPLHWAVKGGDADMVDLLLQKGVASDIADARGRTPLSRAAGQGHCRIVQALLSSGRADPDSKDSRGRTPLSWAAENWHLDTVRALVAHGASADIHDHEGQIPLWWVISNHNKRREANGQHSEDFQQWLAVLGPTQGVEPMTKARRTFLAWASERGDTALVHELLKTTWADPNCIDRYRKTPLVYALEWSHYEIADMLMSGSDDANRKHDVVSLKLMVQESRARLLKPFLERYKPDLSNEDESSPIPLMRWALQQADRSTVAILLEHKAGVDGLENGDWFGPCSTEKASTNLMFNQNVRNDGSSIPVMDMTISDGDRAAFTALLTHRRHMMALDDGYDGRYSRGLKSSVAVDIVVFRDGRRAARWISDDTLYQDIKAMPKTAEETHLLLFRENHYWNTYCQLTDTPNELQYSLGNKSPCRTFSLFIRLDMKIGTFTDTEDDDRRVRIIEWAVLEAPQKTIHYFSNLPYGWIPESDLELVQLFMQTWRDDWIAFCREARGYLGRLRTHQLTARGKDDRLIDSIAESMQQWTQIQAALAEQLGQARNFVTQYQRFSETRKFSERMQSMIDGLDKEISGQIDKLEQTVRDLLQIEFAWVSINEAHRSTSLATSMKRLSWITFIFLPLTFASSLFGMNVDILSDNPSWRWYPLIGGVLVLLTVAVWLSTKFTNVERWVETQAEEIINGRRKKETLVW</sequence>
<dbReference type="PROSITE" id="PS50088">
    <property type="entry name" value="ANK_REPEAT"/>
    <property type="match status" value="3"/>
</dbReference>
<evidence type="ECO:0000256" key="6">
    <source>
        <dbReference type="ARBA" id="ARBA00023136"/>
    </source>
</evidence>
<feature type="repeat" description="ANK" evidence="7">
    <location>
        <begin position="125"/>
        <end position="149"/>
    </location>
</feature>
<dbReference type="Gene3D" id="1.20.58.340">
    <property type="entry name" value="Magnesium transport protein CorA, transmembrane region"/>
    <property type="match status" value="1"/>
</dbReference>
<evidence type="ECO:0000256" key="1">
    <source>
        <dbReference type="ARBA" id="ARBA00004141"/>
    </source>
</evidence>
<dbReference type="Proteomes" id="UP001143548">
    <property type="component" value="Unassembled WGS sequence"/>
</dbReference>
<evidence type="ECO:0000313" key="10">
    <source>
        <dbReference type="Proteomes" id="UP001143548"/>
    </source>
</evidence>
<dbReference type="SUPFAM" id="SSF48403">
    <property type="entry name" value="Ankyrin repeat"/>
    <property type="match status" value="1"/>
</dbReference>
<dbReference type="PANTHER" id="PTHR24189">
    <property type="entry name" value="MYOTROPHIN"/>
    <property type="match status" value="1"/>
</dbReference>
<dbReference type="PANTHER" id="PTHR24189:SF71">
    <property type="entry name" value="ANKYRIN REPEAT DOMAIN 39"/>
    <property type="match status" value="1"/>
</dbReference>
<feature type="transmembrane region" description="Helical" evidence="8">
    <location>
        <begin position="707"/>
        <end position="725"/>
    </location>
</feature>
<dbReference type="SMART" id="SM00248">
    <property type="entry name" value="ANK"/>
    <property type="match status" value="6"/>
</dbReference>
<evidence type="ECO:0000256" key="4">
    <source>
        <dbReference type="ARBA" id="ARBA00022989"/>
    </source>
</evidence>
<name>A0A9W5YWN8_9EURO</name>
<keyword evidence="4 8" id="KW-1133">Transmembrane helix</keyword>
<evidence type="ECO:0000256" key="5">
    <source>
        <dbReference type="ARBA" id="ARBA00023043"/>
    </source>
</evidence>
<comment type="subcellular location">
    <subcellularLocation>
        <location evidence="1">Membrane</location>
        <topology evidence="1">Multi-pass membrane protein</topology>
    </subcellularLocation>
</comment>
<dbReference type="Gene3D" id="1.25.40.20">
    <property type="entry name" value="Ankyrin repeat-containing domain"/>
    <property type="match status" value="4"/>
</dbReference>
<feature type="transmembrane region" description="Helical" evidence="8">
    <location>
        <begin position="737"/>
        <end position="756"/>
    </location>
</feature>
<feature type="repeat" description="ANK" evidence="7">
    <location>
        <begin position="159"/>
        <end position="191"/>
    </location>
</feature>
<proteinExistence type="predicted"/>
<dbReference type="InterPro" id="IPR045863">
    <property type="entry name" value="CorA_TM1_TM2"/>
</dbReference>
<dbReference type="EMBL" id="BROQ01000067">
    <property type="protein sequence ID" value="GKZ23412.1"/>
    <property type="molecule type" value="Genomic_DNA"/>
</dbReference>
<keyword evidence="3" id="KW-0677">Repeat</keyword>
<evidence type="ECO:0000256" key="8">
    <source>
        <dbReference type="SAM" id="Phobius"/>
    </source>
</evidence>
<protein>
    <submittedName>
        <fullName evidence="9">Uncharacterized protein</fullName>
    </submittedName>
</protein>
<dbReference type="SUPFAM" id="SSF144083">
    <property type="entry name" value="Magnesium transport protein CorA, transmembrane region"/>
    <property type="match status" value="1"/>
</dbReference>
<keyword evidence="2 8" id="KW-0812">Transmembrane</keyword>